<proteinExistence type="predicted"/>
<keyword evidence="3" id="KW-1185">Reference proteome</keyword>
<keyword evidence="1" id="KW-0472">Membrane</keyword>
<dbReference type="OrthoDB" id="665789at2759"/>
<dbReference type="Proteomes" id="UP000636709">
    <property type="component" value="Unassembled WGS sequence"/>
</dbReference>
<comment type="caution">
    <text evidence="2">The sequence shown here is derived from an EMBL/GenBank/DDBJ whole genome shotgun (WGS) entry which is preliminary data.</text>
</comment>
<evidence type="ECO:0000313" key="3">
    <source>
        <dbReference type="Proteomes" id="UP000636709"/>
    </source>
</evidence>
<sequence length="158" mass="17342">MKGGRGRHGSSLVSPYKTAHIVTDYPSSAFHPKHSQQIFSLSTMAPANFTAVLVLAVVCTFAAVPTAAYYSGGAPAQESCQTQIMYFANCLAHDEIREQCCTVVDNKKCLCQLKREVAVPCSLHRHHQRKCGPIKGPAPRTVKLEELKHLPCFKTLQC</sequence>
<keyword evidence="1" id="KW-0812">Transmembrane</keyword>
<name>A0A835FIT8_9POAL</name>
<evidence type="ECO:0000313" key="2">
    <source>
        <dbReference type="EMBL" id="KAF8760440.1"/>
    </source>
</evidence>
<dbReference type="EMBL" id="JACEFO010000712">
    <property type="protein sequence ID" value="KAF8760440.1"/>
    <property type="molecule type" value="Genomic_DNA"/>
</dbReference>
<feature type="transmembrane region" description="Helical" evidence="1">
    <location>
        <begin position="49"/>
        <end position="70"/>
    </location>
</feature>
<evidence type="ECO:0000256" key="1">
    <source>
        <dbReference type="SAM" id="Phobius"/>
    </source>
</evidence>
<organism evidence="2 3">
    <name type="scientific">Digitaria exilis</name>
    <dbReference type="NCBI Taxonomy" id="1010633"/>
    <lineage>
        <taxon>Eukaryota</taxon>
        <taxon>Viridiplantae</taxon>
        <taxon>Streptophyta</taxon>
        <taxon>Embryophyta</taxon>
        <taxon>Tracheophyta</taxon>
        <taxon>Spermatophyta</taxon>
        <taxon>Magnoliopsida</taxon>
        <taxon>Liliopsida</taxon>
        <taxon>Poales</taxon>
        <taxon>Poaceae</taxon>
        <taxon>PACMAD clade</taxon>
        <taxon>Panicoideae</taxon>
        <taxon>Panicodae</taxon>
        <taxon>Paniceae</taxon>
        <taxon>Anthephorinae</taxon>
        <taxon>Digitaria</taxon>
    </lineage>
</organism>
<gene>
    <name evidence="2" type="ORF">HU200_010176</name>
</gene>
<keyword evidence="1" id="KW-1133">Transmembrane helix</keyword>
<dbReference type="AlphaFoldDB" id="A0A835FIT8"/>
<reference evidence="2" key="1">
    <citation type="submission" date="2020-07" db="EMBL/GenBank/DDBJ databases">
        <title>Genome sequence and genetic diversity analysis of an under-domesticated orphan crop, white fonio (Digitaria exilis).</title>
        <authorList>
            <person name="Bennetzen J.L."/>
            <person name="Chen S."/>
            <person name="Ma X."/>
            <person name="Wang X."/>
            <person name="Yssel A.E.J."/>
            <person name="Chaluvadi S.R."/>
            <person name="Johnson M."/>
            <person name="Gangashetty P."/>
            <person name="Hamidou F."/>
            <person name="Sanogo M.D."/>
            <person name="Zwaenepoel A."/>
            <person name="Wallace J."/>
            <person name="Van De Peer Y."/>
            <person name="Van Deynze A."/>
        </authorList>
    </citation>
    <scope>NUCLEOTIDE SEQUENCE</scope>
    <source>
        <tissue evidence="2">Leaves</tissue>
    </source>
</reference>
<protein>
    <submittedName>
        <fullName evidence="2">Uncharacterized protein</fullName>
    </submittedName>
</protein>
<accession>A0A835FIT8</accession>